<evidence type="ECO:0000256" key="8">
    <source>
        <dbReference type="ARBA" id="ARBA00047899"/>
    </source>
</evidence>
<dbReference type="InterPro" id="IPR016024">
    <property type="entry name" value="ARM-type_fold"/>
</dbReference>
<dbReference type="PROSITE" id="PS50290">
    <property type="entry name" value="PI3_4_KINASE_3"/>
    <property type="match status" value="1"/>
</dbReference>
<evidence type="ECO:0000256" key="3">
    <source>
        <dbReference type="ARBA" id="ARBA00022527"/>
    </source>
</evidence>
<keyword evidence="4" id="KW-0808">Transferase</keyword>
<evidence type="ECO:0000313" key="13">
    <source>
        <dbReference type="Proteomes" id="UP000318582"/>
    </source>
</evidence>
<evidence type="ECO:0000259" key="11">
    <source>
        <dbReference type="PROSITE" id="PS50290"/>
    </source>
</evidence>
<dbReference type="STRING" id="109895.A0A507DWR3"/>
<evidence type="ECO:0000256" key="5">
    <source>
        <dbReference type="ARBA" id="ARBA00022741"/>
    </source>
</evidence>
<dbReference type="Pfam" id="PF15785">
    <property type="entry name" value="SMG1"/>
    <property type="match status" value="1"/>
</dbReference>
<dbReference type="Gene3D" id="1.20.58.730">
    <property type="match status" value="1"/>
</dbReference>
<keyword evidence="3" id="KW-0723">Serine/threonine-protein kinase</keyword>
<dbReference type="InterPro" id="IPR011009">
    <property type="entry name" value="Kinase-like_dom_sf"/>
</dbReference>
<dbReference type="Gene3D" id="1.10.287.1880">
    <property type="match status" value="1"/>
</dbReference>
<dbReference type="PROSITE" id="PS00916">
    <property type="entry name" value="PI3_4_KINASE_2"/>
    <property type="match status" value="1"/>
</dbReference>
<evidence type="ECO:0000256" key="4">
    <source>
        <dbReference type="ARBA" id="ARBA00022679"/>
    </source>
</evidence>
<dbReference type="Pfam" id="PF00454">
    <property type="entry name" value="PI3_PI4_kinase"/>
    <property type="match status" value="1"/>
</dbReference>
<keyword evidence="6" id="KW-0418">Kinase</keyword>
<dbReference type="EMBL" id="QEAQ01000081">
    <property type="protein sequence ID" value="TPX56219.1"/>
    <property type="molecule type" value="Genomic_DNA"/>
</dbReference>
<dbReference type="PANTHER" id="PTHR11139">
    <property type="entry name" value="ATAXIA TELANGIECTASIA MUTATED ATM -RELATED"/>
    <property type="match status" value="1"/>
</dbReference>
<feature type="compositionally biased region" description="Basic and acidic residues" evidence="10">
    <location>
        <begin position="3243"/>
        <end position="3259"/>
    </location>
</feature>
<dbReference type="SMART" id="SM01345">
    <property type="entry name" value="Rapamycin_bind"/>
    <property type="match status" value="1"/>
</dbReference>
<dbReference type="InterPro" id="IPR031559">
    <property type="entry name" value="SMG1"/>
</dbReference>
<comment type="caution">
    <text evidence="12">The sequence shown here is derived from an EMBL/GenBank/DDBJ whole genome shotgun (WGS) entry which is preliminary data.</text>
</comment>
<dbReference type="Pfam" id="PF09817">
    <property type="entry name" value="Zwilch"/>
    <property type="match status" value="1"/>
</dbReference>
<dbReference type="Gene3D" id="3.30.1010.10">
    <property type="entry name" value="Phosphatidylinositol 3-kinase Catalytic Subunit, Chain A, domain 4"/>
    <property type="match status" value="1"/>
</dbReference>
<sequence>MSYQRPNGRSRQNRPATAHGQDDVLNLLQPVLRNDSDITYSARTAAGDHFVTYLSQCPPYGGRPDVFSIYGKELELAFCDLRAPATYKQKVVKCVAAIGSYYCLDNRGQAFVHWVCHRMLSPSSSAKSKDSEKDAKNWLLATLREFVEGVAARTTVPDHHEAAVAHILVEMQSFVDTMDSAEYMPKTLDLFQCIAENYPEQFSISFKDIIDLLVGWSIDPTLPRNMSALISDTFKKLWPFWMKHINFALELARHLLSDVDTLVNLQSEPGNTNVVESVPKKANGRAARVPNNAFILIRCLQSILYVVTYSGFPTLNAECEISLESKPVHFKVYLHVVEWCLNILHSVAQKYEDRTWLGQAYGFLKFLSKAFGKTFRPYHSKALDIMMLDCMLFTEENVQNKQHGSIAEKDLMEWLGTFSEITEQWLPHLSTPLFPSIIRPSESSLLREFRWACLRYPLCTEKLHAVLSKLFHAFSAADTVGNGVDHANSITGEELVFESLDIFHHLKGEESVSILAVNDDLTTPCEIQLDSIFDGRAESARYAHHLSNLWRLDQADLCEVFLDDIRLICEAAQLGIEGFPRDASLLLLCRLVTERRRLSNSPSFLRNVNGHVLLAAYTLAWSHQFLISYFTMSGESNDMRKLALVSQFRAIQVTIQLDDISYNEKQIAVIWFHELLTAFTERCAEAGQILFVPAADVAREVEICISGFQKHLALDEDPTIREELAAAWMSYGRWISIYYLHDSPQVFHARLGVVHGVALKRLDDIDPSVRSSYFNLLASTHPANGIADSKVFHGVPTVDTMAVPPSGTFRAKHFQLMTSYLGMQERILKGDESTTPFCPDPENFEWLRRLYHSCQSCSFDESTQGKPADNRSEVESSLSFLMFWGLWESARYCVLSRLRTPFGSPLQTFEAIEGSLKDAIATHISDSESSQVRSAEGSQSLRGHIRELQHLISFIDLLEIQTQNACEGSLQCASAPRSSIAFFHTNKKSCEEWFARVRKLLVQGAHLTGSSTVLIKHALQYLAENAPSRASASRERNFTTADTDDVLRFLADELISMKEPDMLVGIKLWLEQIGLTKPETVDEKGAQKVTLLKRTVLDDDFTSIEWCCVNHLLAEGRYEAALPALIRGHEVVRKSIGGTSGRIRTLERWYEKHITQIYLGLQNWNEMQDWLDIVRDTCGEDESDASMYHRIGHHEAALRQWAQLSQRPLEQEQGEERQDYSLKNIDPAMDHGFLTAAFSISEAYIVDQLAGLQAFGEIRSVSHNPTVSRILGDALTLSISDNPLAVPRLSMQAQLIYLIKHSLDETPPPRWKVGSTRALDASDADSLSLNLLRDTIDVLDSLDSPDERRLGRDAIELTVCKLARKRENFAFAMRMYQRDSDQRGQFSDGQRYEFAKLEFARGKRKEGMKALISLISNQAVSHPRSVPPPMAAKALVRLAQWIMSSPPDIWSDSDLSMALASVCGPATEVPGTVSKSKEVVENCVQQLLSKATEESKSSAKAWYKLASHAYRAARKAAEAATGPLKSHENECSSRMREISLSLSAAAPPSNEETLKSLYSLMSAELQDLPAAHGEARAERHVREAYPHASPESIREATALITAQRTAILSQLGVAATAYFKYLDVVNSKGAHVQHGNGITAALRILRLFLKYAPLRKELAPLFSSTPIGSWESIVPQLHARIDHPDVLVREILTDLMGRIGSVTPHLIVYHALADASIDKAQDYNPSTRILNKLQHDTSDMLVPQMQRLVKELRRITVFWEETWVHKLSHLQADAMKRLQRIEGEIRRVRCSATLSDTEKERLVREYYKTIMKPLVGALESLHESTCSTVGTTAHERWFQNTFGGRINDALKMLMEPEDLSLPKKTWQPFRDIYADLNRELQRSRQLKLSDVSPYLAKFRNSVVPMPGLSLHDGNVTIQSFAADIQILPTKTKPKKIQLLGSNGVRYTYLFKGNEDLHLDERIQQLLGIINLFLSADRPSGQRNMRARTYAVIPCGPRFGMIQWVENVTPFFTLYKRWQQRDYTAKLLQRKEGETGPEIPAPLRPHEQFHVKIGQALQRHGLTSKAPRREWPQSAMKEAFQKLQHETPANLVSRELFCGSPSASSWWEKTKAFSRSTAVMSMIGYIIGLGDRHLDNILLDHTNGEVVHIDYNVCFENGAKLRVPETVPFRLTQNFHSALGVTGTEGIYSVASEHVTRVMRDNRETLLTLLEAFVYDPLVDWTRNTSDDVNRKQSEINVNIGVLASRVAEKRDTIEENVYTLLAACNDAEASVRASFPKQQAQEVIRSPQDLDAALADITTKRTECEMWATRHTRALLSLKGPILQACASEVFNLETGGTFPPVAPTAYMLGPSEAHMMRCVEVDQELFRVGSEKRDCYQRCLKHLQLYRALAAPIAEPLLEQDHFLQWSRLLQSVLEAPEDLSTYEHVYSYSFEEGLTAHTRKAALEAVMKSTCLAKDIEWQKARENVEALQEGTGADAMESFSAVFGTDGSYKNSDVVVNCFLLGELADLGRLLFAWIKEPEGAADITSEIACNVKSTAEKAVAIFGFYSFEPDNLHYVHALITYASMSAGIMQQVVADIGPTASMLSPQILQPYIDLSACLRDMTWHVTEALVPELILLLSKSDQASIAQLIGELNDITVKTASSPDQTSQQFQLAALNSTREFKALCARYSLQSQRTLHAVLSCFSSVFGPISTAIQNLLGQKDSAESSIIHNVLAVQQISFVQHAISACDAYFRSSEMEVDDPTHEWASNFDFRDIMQEHDCFVTVTSSLKKYFDICLREVLMKPLVKLFGKTIKRIAGPMAKARGSTPRSTGIPFVDTALDAMDAVLEDRSDVEPTLRLMKGWHSHQCLPAVTAIMYREGCGHIMRCDARMQQRKLALYRYQLLHESALTYPARQSLTAPTTNPRWQFMKNIGEEIPSLMQLSNDLMSLERNCRMTEIALEPLVKWARQDSALVDAVVSYEKLGIMRHDQIAVESKRVTSMIDLCSTLLHFESFRVPDLNTQAMDDEIRGLIRSSEPQRETTLNAKPESVRQPVEEALVTLKKAYDDAAHRFENVHHIISSLIKMSENVSAAQALKEDLQEHMSKWKEIVNLVNVQLPIAKASCLDGNQVEAEPGSLMLSILESLRAHAQHCLKSMCAFASLKELQINANNDNGDPDEGRTIGTPFHLAMDPQGSPDAEEEMDARSLDAMKDRVAVDEADIPLKSVSPQDSFDQLPVSGELLGDEGVDAVSSEPSNHNNHVEQIGEGRTSEPRGQERNAYAVGVLQRIKAKLDGRETSEQQKLSVSEQERINLYNIISVDVGHKPTNTSGLVGVSHQQLHGDFCEQEIPYNKNISAPVTLDLARYIMALFCSLGSLDIDAAARISTLFVLTNNGLHESPPSKSYLGAHSLHNENDHCTVIYHLSAGGWVSKDDEQGCSPIPSIRSVIDDSRLQLGGAPANNDLQLQSLVRAKYDILAESLFKTGANSPLSSIILDAVWKGTHKLLSGPPPSAHITMRIRCVPGDVDTENQLPTALIRKELQKLSEWDRIRCGDEWSSGSDGTEFAPDSRMSPNLVDEWLKQIKDEGFVMAETVKGSENTTFDLDSHNALTPRQDLDFPERFWNFAQEHTSSRGDLVIALNGVIEELETGKLQPMVNKTNHSSFARVIRDCYKLVRMQTAPDYDDQKEATSRTFDYWLEEPLELIVEIGIWKLKRDYCYHLIGNELASWDQLDSFVDAALPLEEQVGRLRRLHRILELWSLVKANVLQMPGEGLRTLVQAALEHYSDSEEGDDIIVDDAATVLYRFVLPRFSSETGKALAGMVTGFEPSMWSIMLTDADEEGKGDSVSSAVTPAYMVVFDRADSIFGDTSNIHRGSNFEDYDDMVALTDQMLAGSNRWRWVTGTVSTL</sequence>
<dbReference type="InterPro" id="IPR050517">
    <property type="entry name" value="DDR_Repair_Kinase"/>
</dbReference>
<dbReference type="GO" id="GO:0005634">
    <property type="term" value="C:nucleus"/>
    <property type="evidence" value="ECO:0007669"/>
    <property type="project" value="TreeGrafter"/>
</dbReference>
<dbReference type="EC" id="2.7.11.1" evidence="2"/>
<evidence type="ECO:0000256" key="10">
    <source>
        <dbReference type="SAM" id="MobiDB-lite"/>
    </source>
</evidence>
<evidence type="ECO:0000256" key="6">
    <source>
        <dbReference type="ARBA" id="ARBA00022777"/>
    </source>
</evidence>
<dbReference type="SMART" id="SM00146">
    <property type="entry name" value="PI3Kc"/>
    <property type="match status" value="1"/>
</dbReference>
<feature type="region of interest" description="Disordered" evidence="10">
    <location>
        <begin position="3233"/>
        <end position="3259"/>
    </location>
</feature>
<evidence type="ECO:0000256" key="2">
    <source>
        <dbReference type="ARBA" id="ARBA00012513"/>
    </source>
</evidence>
<proteinExistence type="inferred from homology"/>
<dbReference type="InterPro" id="IPR000403">
    <property type="entry name" value="PI3/4_kinase_cat_dom"/>
</dbReference>
<comment type="catalytic activity">
    <reaction evidence="9">
        <text>L-seryl-[protein] + ATP = O-phospho-L-seryl-[protein] + ADP + H(+)</text>
        <dbReference type="Rhea" id="RHEA:17989"/>
        <dbReference type="Rhea" id="RHEA-COMP:9863"/>
        <dbReference type="Rhea" id="RHEA-COMP:11604"/>
        <dbReference type="ChEBI" id="CHEBI:15378"/>
        <dbReference type="ChEBI" id="CHEBI:29999"/>
        <dbReference type="ChEBI" id="CHEBI:30616"/>
        <dbReference type="ChEBI" id="CHEBI:83421"/>
        <dbReference type="ChEBI" id="CHEBI:456216"/>
        <dbReference type="EC" id="2.7.11.1"/>
    </reaction>
</comment>
<dbReference type="SUPFAM" id="SSF48371">
    <property type="entry name" value="ARM repeat"/>
    <property type="match status" value="2"/>
</dbReference>
<dbReference type="CDD" id="cd05170">
    <property type="entry name" value="PIKKc_SMG1"/>
    <property type="match status" value="1"/>
</dbReference>
<evidence type="ECO:0000313" key="12">
    <source>
        <dbReference type="EMBL" id="TPX56219.1"/>
    </source>
</evidence>
<accession>A0A507DWR3</accession>
<keyword evidence="5" id="KW-0547">Nucleotide-binding</keyword>
<dbReference type="InterPro" id="IPR039414">
    <property type="entry name" value="SMG1_PIKKc"/>
</dbReference>
<keyword evidence="13" id="KW-1185">Reference proteome</keyword>
<protein>
    <recommendedName>
        <fullName evidence="2">non-specific serine/threonine protein kinase</fullName>
        <ecNumber evidence="2">2.7.11.1</ecNumber>
    </recommendedName>
</protein>
<dbReference type="InterPro" id="IPR018630">
    <property type="entry name" value="Zwilch"/>
</dbReference>
<comment type="catalytic activity">
    <reaction evidence="8">
        <text>L-threonyl-[protein] + ATP = O-phospho-L-threonyl-[protein] + ADP + H(+)</text>
        <dbReference type="Rhea" id="RHEA:46608"/>
        <dbReference type="Rhea" id="RHEA-COMP:11060"/>
        <dbReference type="Rhea" id="RHEA-COMP:11605"/>
        <dbReference type="ChEBI" id="CHEBI:15378"/>
        <dbReference type="ChEBI" id="CHEBI:30013"/>
        <dbReference type="ChEBI" id="CHEBI:30616"/>
        <dbReference type="ChEBI" id="CHEBI:61977"/>
        <dbReference type="ChEBI" id="CHEBI:456216"/>
        <dbReference type="EC" id="2.7.11.1"/>
    </reaction>
</comment>
<dbReference type="GO" id="GO:0005524">
    <property type="term" value="F:ATP binding"/>
    <property type="evidence" value="ECO:0007669"/>
    <property type="project" value="UniProtKB-KW"/>
</dbReference>
<gene>
    <name evidence="12" type="ORF">PhCBS80983_g04704</name>
</gene>
<dbReference type="InterPro" id="IPR018936">
    <property type="entry name" value="PI3/4_kinase_CS"/>
</dbReference>
<reference evidence="12 13" key="1">
    <citation type="journal article" date="2019" name="Sci. Rep.">
        <title>Comparative genomics of chytrid fungi reveal insights into the obligate biotrophic and pathogenic lifestyle of Synchytrium endobioticum.</title>
        <authorList>
            <person name="van de Vossenberg B.T.L.H."/>
            <person name="Warris S."/>
            <person name="Nguyen H.D.T."/>
            <person name="van Gent-Pelzer M.P.E."/>
            <person name="Joly D.L."/>
            <person name="van de Geest H.C."/>
            <person name="Bonants P.J.M."/>
            <person name="Smith D.S."/>
            <person name="Levesque C.A."/>
            <person name="van der Lee T.A.J."/>
        </authorList>
    </citation>
    <scope>NUCLEOTIDE SEQUENCE [LARGE SCALE GENOMIC DNA]</scope>
    <source>
        <strain evidence="12 13">CBS 809.83</strain>
    </source>
</reference>
<evidence type="ECO:0000256" key="7">
    <source>
        <dbReference type="ARBA" id="ARBA00022840"/>
    </source>
</evidence>
<feature type="region of interest" description="Disordered" evidence="10">
    <location>
        <begin position="1"/>
        <end position="20"/>
    </location>
</feature>
<feature type="compositionally biased region" description="Polar residues" evidence="10">
    <location>
        <begin position="1"/>
        <end position="15"/>
    </location>
</feature>
<dbReference type="InterPro" id="IPR036940">
    <property type="entry name" value="PI3/4_kinase_cat_sf"/>
</dbReference>
<name>A0A507DWR3_9FUNG</name>
<dbReference type="Proteomes" id="UP000318582">
    <property type="component" value="Unassembled WGS sequence"/>
</dbReference>
<comment type="similarity">
    <text evidence="1">Belongs to the PI3/PI4-kinase family.</text>
</comment>
<keyword evidence="7" id="KW-0067">ATP-binding</keyword>
<dbReference type="Gene3D" id="1.10.1070.11">
    <property type="entry name" value="Phosphatidylinositol 3-/4-kinase, catalytic domain"/>
    <property type="match status" value="1"/>
</dbReference>
<dbReference type="GO" id="GO:0000184">
    <property type="term" value="P:nuclear-transcribed mRNA catabolic process, nonsense-mediated decay"/>
    <property type="evidence" value="ECO:0007669"/>
    <property type="project" value="InterPro"/>
</dbReference>
<dbReference type="SUPFAM" id="SSF56112">
    <property type="entry name" value="Protein kinase-like (PK-like)"/>
    <property type="match status" value="1"/>
</dbReference>
<evidence type="ECO:0000256" key="9">
    <source>
        <dbReference type="ARBA" id="ARBA00048679"/>
    </source>
</evidence>
<feature type="domain" description="PI3K/PI4K catalytic" evidence="11">
    <location>
        <begin position="1920"/>
        <end position="2261"/>
    </location>
</feature>
<dbReference type="GO" id="GO:0004674">
    <property type="term" value="F:protein serine/threonine kinase activity"/>
    <property type="evidence" value="ECO:0007669"/>
    <property type="project" value="UniProtKB-KW"/>
</dbReference>
<organism evidence="12 13">
    <name type="scientific">Powellomyces hirtus</name>
    <dbReference type="NCBI Taxonomy" id="109895"/>
    <lineage>
        <taxon>Eukaryota</taxon>
        <taxon>Fungi</taxon>
        <taxon>Fungi incertae sedis</taxon>
        <taxon>Chytridiomycota</taxon>
        <taxon>Chytridiomycota incertae sedis</taxon>
        <taxon>Chytridiomycetes</taxon>
        <taxon>Spizellomycetales</taxon>
        <taxon>Powellomycetaceae</taxon>
        <taxon>Powellomyces</taxon>
    </lineage>
</organism>
<evidence type="ECO:0000256" key="1">
    <source>
        <dbReference type="ARBA" id="ARBA00011031"/>
    </source>
</evidence>
<dbReference type="GO" id="GO:1990423">
    <property type="term" value="C:RZZ complex"/>
    <property type="evidence" value="ECO:0007669"/>
    <property type="project" value="InterPro"/>
</dbReference>